<gene>
    <name evidence="2" type="ORF">IAA04_08250</name>
</gene>
<reference evidence="2" key="2">
    <citation type="submission" date="2021-04" db="EMBL/GenBank/DDBJ databases">
        <authorList>
            <person name="Gilroy R."/>
        </authorList>
    </citation>
    <scope>NUCLEOTIDE SEQUENCE</scope>
    <source>
        <strain evidence="2">CHK183-5548</strain>
    </source>
</reference>
<organism evidence="2 3">
    <name type="scientific">Candidatus Lachnoclostridium pullistercoris</name>
    <dbReference type="NCBI Taxonomy" id="2838632"/>
    <lineage>
        <taxon>Bacteria</taxon>
        <taxon>Bacillati</taxon>
        <taxon>Bacillota</taxon>
        <taxon>Clostridia</taxon>
        <taxon>Lachnospirales</taxon>
        <taxon>Lachnospiraceae</taxon>
    </lineage>
</organism>
<comment type="caution">
    <text evidence="2">The sequence shown here is derived from an EMBL/GenBank/DDBJ whole genome shotgun (WGS) entry which is preliminary data.</text>
</comment>
<evidence type="ECO:0000313" key="3">
    <source>
        <dbReference type="Proteomes" id="UP000823883"/>
    </source>
</evidence>
<evidence type="ECO:0000313" key="2">
    <source>
        <dbReference type="EMBL" id="HJC48029.1"/>
    </source>
</evidence>
<feature type="compositionally biased region" description="Low complexity" evidence="1">
    <location>
        <begin position="18"/>
        <end position="28"/>
    </location>
</feature>
<dbReference type="EMBL" id="DWWL01000051">
    <property type="protein sequence ID" value="HJC48029.1"/>
    <property type="molecule type" value="Genomic_DNA"/>
</dbReference>
<dbReference type="Proteomes" id="UP000823883">
    <property type="component" value="Unassembled WGS sequence"/>
</dbReference>
<feature type="compositionally biased region" description="Gly residues" evidence="1">
    <location>
        <begin position="29"/>
        <end position="48"/>
    </location>
</feature>
<protein>
    <submittedName>
        <fullName evidence="2">Uncharacterized protein</fullName>
    </submittedName>
</protein>
<proteinExistence type="predicted"/>
<feature type="region of interest" description="Disordered" evidence="1">
    <location>
        <begin position="18"/>
        <end position="49"/>
    </location>
</feature>
<evidence type="ECO:0000256" key="1">
    <source>
        <dbReference type="SAM" id="MobiDB-lite"/>
    </source>
</evidence>
<reference evidence="2" key="1">
    <citation type="journal article" date="2021" name="PeerJ">
        <title>Extensive microbial diversity within the chicken gut microbiome revealed by metagenomics and culture.</title>
        <authorList>
            <person name="Gilroy R."/>
            <person name="Ravi A."/>
            <person name="Getino M."/>
            <person name="Pursley I."/>
            <person name="Horton D.L."/>
            <person name="Alikhan N.F."/>
            <person name="Baker D."/>
            <person name="Gharbi K."/>
            <person name="Hall N."/>
            <person name="Watson M."/>
            <person name="Adriaenssens E.M."/>
            <person name="Foster-Nyarko E."/>
            <person name="Jarju S."/>
            <person name="Secka A."/>
            <person name="Antonio M."/>
            <person name="Oren A."/>
            <person name="Chaudhuri R.R."/>
            <person name="La Ragione R."/>
            <person name="Hildebrand F."/>
            <person name="Pallen M.J."/>
        </authorList>
    </citation>
    <scope>NUCLEOTIDE SEQUENCE</scope>
    <source>
        <strain evidence="2">CHK183-5548</strain>
    </source>
</reference>
<accession>A0A9D2T723</accession>
<dbReference type="AlphaFoldDB" id="A0A9D2T723"/>
<name>A0A9D2T723_9FIRM</name>
<sequence>MRTMAKFPMNLQLFAESSSGAAGQQAGSGAAGGDSGTGGTGQQSGAGTGPQFDYEKLASLIAGKTSVTEDTVLKSYFKQQGLSQEEMAQAIQAFKAQKAASQPDVGALQSQAAQAQAQARQIQIENAAILVAVGLGIDAKTIPYLIKMTDLSQAVGQDGKVNTETVTNALKKTLEDVPGLKPQASGQNGFIQVGAAGNGNQQQGDDAALKAAFGLK</sequence>